<evidence type="ECO:0000256" key="5">
    <source>
        <dbReference type="ARBA" id="ARBA00023136"/>
    </source>
</evidence>
<keyword evidence="8" id="KW-1185">Reference proteome</keyword>
<evidence type="ECO:0000256" key="1">
    <source>
        <dbReference type="ARBA" id="ARBA00004429"/>
    </source>
</evidence>
<dbReference type="InterPro" id="IPR023171">
    <property type="entry name" value="Na/H_antiporter_dom_sf"/>
</dbReference>
<keyword evidence="6" id="KW-0406">Ion transport</keyword>
<comment type="similarity">
    <text evidence="6">Belongs to the NhaA Na(+)/H(+) (TC 2.A.33) antiporter family.</text>
</comment>
<dbReference type="InterPro" id="IPR004670">
    <property type="entry name" value="NhaA"/>
</dbReference>
<dbReference type="NCBIfam" id="NF007111">
    <property type="entry name" value="PRK09560.1"/>
    <property type="match status" value="1"/>
</dbReference>
<dbReference type="Gene3D" id="1.20.1530.10">
    <property type="entry name" value="Na+/H+ antiporter like domain"/>
    <property type="match status" value="1"/>
</dbReference>
<comment type="subcellular location">
    <subcellularLocation>
        <location evidence="1">Cell inner membrane</location>
        <topology evidence="1">Multi-pass membrane protein</topology>
    </subcellularLocation>
    <subcellularLocation>
        <location evidence="6">Cell membrane</location>
        <topology evidence="6">Multi-pass membrane protein</topology>
    </subcellularLocation>
</comment>
<feature type="transmembrane region" description="Helical" evidence="6">
    <location>
        <begin position="254"/>
        <end position="275"/>
    </location>
</feature>
<organism evidence="7 8">
    <name type="scientific">Sphingomonas brevis</name>
    <dbReference type="NCBI Taxonomy" id="2908206"/>
    <lineage>
        <taxon>Bacteria</taxon>
        <taxon>Pseudomonadati</taxon>
        <taxon>Pseudomonadota</taxon>
        <taxon>Alphaproteobacteria</taxon>
        <taxon>Sphingomonadales</taxon>
        <taxon>Sphingomonadaceae</taxon>
        <taxon>Sphingomonas</taxon>
    </lineage>
</organism>
<feature type="transmembrane region" description="Helical" evidence="6">
    <location>
        <begin position="287"/>
        <end position="313"/>
    </location>
</feature>
<comment type="catalytic activity">
    <reaction evidence="6">
        <text>Na(+)(in) + 2 H(+)(out) = Na(+)(out) + 2 H(+)(in)</text>
        <dbReference type="Rhea" id="RHEA:29251"/>
        <dbReference type="ChEBI" id="CHEBI:15378"/>
        <dbReference type="ChEBI" id="CHEBI:29101"/>
    </reaction>
</comment>
<keyword evidence="6" id="KW-0915">Sodium</keyword>
<keyword evidence="3 6" id="KW-0812">Transmembrane</keyword>
<dbReference type="Proteomes" id="UP001165383">
    <property type="component" value="Unassembled WGS sequence"/>
</dbReference>
<reference evidence="7" key="1">
    <citation type="submission" date="2022-05" db="EMBL/GenBank/DDBJ databases">
        <authorList>
            <person name="Jo J.-H."/>
            <person name="Im W.-T."/>
        </authorList>
    </citation>
    <scope>NUCLEOTIDE SEQUENCE</scope>
    <source>
        <strain evidence="7">RB56-2</strain>
    </source>
</reference>
<keyword evidence="6" id="KW-0050">Antiport</keyword>
<evidence type="ECO:0000256" key="6">
    <source>
        <dbReference type="HAMAP-Rule" id="MF_01844"/>
    </source>
</evidence>
<dbReference type="HAMAP" id="MF_01844">
    <property type="entry name" value="NhaA"/>
    <property type="match status" value="1"/>
</dbReference>
<feature type="transmembrane region" description="Helical" evidence="6">
    <location>
        <begin position="58"/>
        <end position="76"/>
    </location>
</feature>
<feature type="transmembrane region" description="Helical" evidence="6">
    <location>
        <begin position="14"/>
        <end position="38"/>
    </location>
</feature>
<feature type="transmembrane region" description="Helical" evidence="6">
    <location>
        <begin position="182"/>
        <end position="201"/>
    </location>
</feature>
<dbReference type="NCBIfam" id="TIGR00773">
    <property type="entry name" value="NhaA"/>
    <property type="match status" value="1"/>
</dbReference>
<evidence type="ECO:0000256" key="4">
    <source>
        <dbReference type="ARBA" id="ARBA00022989"/>
    </source>
</evidence>
<keyword evidence="2 6" id="KW-1003">Cell membrane</keyword>
<dbReference type="PANTHER" id="PTHR30341">
    <property type="entry name" value="SODIUM ION/PROTON ANTIPORTER NHAA-RELATED"/>
    <property type="match status" value="1"/>
</dbReference>
<name>A0ABT0SAB0_9SPHN</name>
<dbReference type="Pfam" id="PF06965">
    <property type="entry name" value="Na_H_antiport_1"/>
    <property type="match status" value="1"/>
</dbReference>
<dbReference type="PANTHER" id="PTHR30341:SF0">
    <property type="entry name" value="NA(+)_H(+) ANTIPORTER NHAA"/>
    <property type="match status" value="1"/>
</dbReference>
<feature type="transmembrane region" description="Helical" evidence="6">
    <location>
        <begin position="155"/>
        <end position="176"/>
    </location>
</feature>
<accession>A0ABT0SAB0</accession>
<feature type="transmembrane region" description="Helical" evidence="6">
    <location>
        <begin position="97"/>
        <end position="116"/>
    </location>
</feature>
<gene>
    <name evidence="6 7" type="primary">nhaA</name>
    <name evidence="7" type="ORF">LZ518_09275</name>
</gene>
<feature type="transmembrane region" description="Helical" evidence="6">
    <location>
        <begin position="359"/>
        <end position="379"/>
    </location>
</feature>
<dbReference type="EMBL" id="JAMGBB010000001">
    <property type="protein sequence ID" value="MCL6741318.1"/>
    <property type="molecule type" value="Genomic_DNA"/>
</dbReference>
<proteinExistence type="inferred from homology"/>
<evidence type="ECO:0000313" key="7">
    <source>
        <dbReference type="EMBL" id="MCL6741318.1"/>
    </source>
</evidence>
<keyword evidence="5 6" id="KW-0472">Membrane</keyword>
<feature type="transmembrane region" description="Helical" evidence="6">
    <location>
        <begin position="325"/>
        <end position="347"/>
    </location>
</feature>
<dbReference type="RefSeq" id="WP_249915713.1">
    <property type="nucleotide sequence ID" value="NZ_JAMGBB010000001.1"/>
</dbReference>
<keyword evidence="6" id="KW-0813">Transport</keyword>
<protein>
    <recommendedName>
        <fullName evidence="6">Na(+)/H(+) antiporter NhaA</fullName>
    </recommendedName>
    <alternativeName>
        <fullName evidence="6">Sodium/proton antiporter NhaA</fullName>
    </alternativeName>
</protein>
<feature type="transmembrane region" description="Helical" evidence="6">
    <location>
        <begin position="122"/>
        <end position="143"/>
    </location>
</feature>
<sequence length="401" mass="41706">MANSPERQQLLDKYAGIALIAAAAAALLAANGPLAGTYQDLLHWKIGPPLPRHGQMDLHHWVADGLMAVFFLLVGLEVKREWYAGQLSSAAERRLPIIAAIAGMALPAAVFLAVIGGDPGLARGWAIPAATDIAFAVGVLAILGRNAPASIKLLLVAIAIVDDIGAVLIIALFYTADLYVPALAAALALTLAMAAMGRFGLRRLWPFLIGFLLLWLLVLASGVHATISGVLAALTIPLGQGEGRSPLKKLEHAIHPWVMFAIVPIFGFASAGVALGGVDDLARPLPLAILAGLFLGKQLGIFGAIWAAVRLGIATRPAAASWRQLYGAAILCGIGFTMSLFIGALAFPGNPELVDQAKVGTLAGSLLSALAGYAILRFAPAATERPADRDEVGELFSADEP</sequence>
<evidence type="ECO:0000313" key="8">
    <source>
        <dbReference type="Proteomes" id="UP001165383"/>
    </source>
</evidence>
<keyword evidence="6" id="KW-0739">Sodium transport</keyword>
<evidence type="ECO:0000256" key="2">
    <source>
        <dbReference type="ARBA" id="ARBA00022475"/>
    </source>
</evidence>
<comment type="function">
    <text evidence="6">Na(+)/H(+) antiporter that extrudes sodium in exchange for external protons.</text>
</comment>
<feature type="transmembrane region" description="Helical" evidence="6">
    <location>
        <begin position="208"/>
        <end position="234"/>
    </location>
</feature>
<evidence type="ECO:0000256" key="3">
    <source>
        <dbReference type="ARBA" id="ARBA00022692"/>
    </source>
</evidence>
<comment type="caution">
    <text evidence="7">The sequence shown here is derived from an EMBL/GenBank/DDBJ whole genome shotgun (WGS) entry which is preliminary data.</text>
</comment>
<keyword evidence="4 6" id="KW-1133">Transmembrane helix</keyword>